<accession>A0ABT7PB92</accession>
<sequence length="34" mass="3695">MHLSELLHAPVLARSGEAVGRVQDVIVRLRGADE</sequence>
<dbReference type="RefSeq" id="WP_136244898.1">
    <property type="nucleotide sequence ID" value="NZ_CAAHFK010000099.1"/>
</dbReference>
<reference evidence="3" key="1">
    <citation type="submission" date="2023-06" db="EMBL/GenBank/DDBJ databases">
        <title>Itaconate inhibition of nontuberculous mycobacteria.</title>
        <authorList>
            <person name="Spilker T."/>
        </authorList>
    </citation>
    <scope>NUCLEOTIDE SEQUENCE [LARGE SCALE GENOMIC DNA]</scope>
    <source>
        <strain evidence="3">FLAC1071</strain>
    </source>
</reference>
<gene>
    <name evidence="2" type="ORF">QRB35_32195</name>
</gene>
<reference evidence="2 3" key="2">
    <citation type="submission" date="2023-06" db="EMBL/GenBank/DDBJ databases">
        <title>Itaconate inhibition of nontuberculous mycobacteria.</title>
        <authorList>
            <person name="Breen P."/>
            <person name="Zimbric M."/>
            <person name="Caverly L."/>
        </authorList>
    </citation>
    <scope>NUCLEOTIDE SEQUENCE [LARGE SCALE GENOMIC DNA]</scope>
    <source>
        <strain evidence="2 3">FLAC1071</strain>
    </source>
</reference>
<comment type="caution">
    <text evidence="2">The sequence shown here is derived from an EMBL/GenBank/DDBJ whole genome shotgun (WGS) entry which is preliminary data.</text>
</comment>
<evidence type="ECO:0000259" key="1">
    <source>
        <dbReference type="Pfam" id="PF05239"/>
    </source>
</evidence>
<proteinExistence type="predicted"/>
<dbReference type="Proteomes" id="UP001529272">
    <property type="component" value="Unassembled WGS sequence"/>
</dbReference>
<name>A0ABT7PB92_MYCIT</name>
<dbReference type="Pfam" id="PF05239">
    <property type="entry name" value="PRC"/>
    <property type="match status" value="1"/>
</dbReference>
<protein>
    <submittedName>
        <fullName evidence="2">PRC-barrel domain-containing protein</fullName>
    </submittedName>
</protein>
<organism evidence="2 3">
    <name type="scientific">Mycobacterium intracellulare subsp. chimaera</name>
    <dbReference type="NCBI Taxonomy" id="222805"/>
    <lineage>
        <taxon>Bacteria</taxon>
        <taxon>Bacillati</taxon>
        <taxon>Actinomycetota</taxon>
        <taxon>Actinomycetes</taxon>
        <taxon>Mycobacteriales</taxon>
        <taxon>Mycobacteriaceae</taxon>
        <taxon>Mycobacterium</taxon>
        <taxon>Mycobacterium avium complex (MAC)</taxon>
    </lineage>
</organism>
<evidence type="ECO:0000313" key="3">
    <source>
        <dbReference type="Proteomes" id="UP001529272"/>
    </source>
</evidence>
<keyword evidence="3" id="KW-1185">Reference proteome</keyword>
<feature type="non-terminal residue" evidence="2">
    <location>
        <position position="34"/>
    </location>
</feature>
<dbReference type="InterPro" id="IPR027275">
    <property type="entry name" value="PRC-brl_dom"/>
</dbReference>
<dbReference type="EMBL" id="JASZZX010000117">
    <property type="protein sequence ID" value="MDM3930559.1"/>
    <property type="molecule type" value="Genomic_DNA"/>
</dbReference>
<evidence type="ECO:0000313" key="2">
    <source>
        <dbReference type="EMBL" id="MDM3930559.1"/>
    </source>
</evidence>
<feature type="domain" description="PRC-barrel" evidence="1">
    <location>
        <begin position="2"/>
        <end position="29"/>
    </location>
</feature>